<feature type="chain" id="PRO_5016082671" evidence="2">
    <location>
        <begin position="31"/>
        <end position="481"/>
    </location>
</feature>
<organism evidence="4 5">
    <name type="scientific">Aestuariivirga litoralis</name>
    <dbReference type="NCBI Taxonomy" id="2650924"/>
    <lineage>
        <taxon>Bacteria</taxon>
        <taxon>Pseudomonadati</taxon>
        <taxon>Pseudomonadota</taxon>
        <taxon>Alphaproteobacteria</taxon>
        <taxon>Hyphomicrobiales</taxon>
        <taxon>Aestuariivirgaceae</taxon>
        <taxon>Aestuariivirga</taxon>
    </lineage>
</organism>
<dbReference type="PANTHER" id="PTHR30332:SF17">
    <property type="entry name" value="TYPE IV PILIATION SYSTEM PROTEIN DR_0774-RELATED"/>
    <property type="match status" value="1"/>
</dbReference>
<dbReference type="Pfam" id="PF13629">
    <property type="entry name" value="T2SS-T3SS_pil_N"/>
    <property type="match status" value="1"/>
</dbReference>
<dbReference type="InterPro" id="IPR007055">
    <property type="entry name" value="BON_dom"/>
</dbReference>
<dbReference type="GO" id="GO:0015627">
    <property type="term" value="C:type II protein secretion system complex"/>
    <property type="evidence" value="ECO:0007669"/>
    <property type="project" value="TreeGrafter"/>
</dbReference>
<dbReference type="PANTHER" id="PTHR30332">
    <property type="entry name" value="PROBABLE GENERAL SECRETION PATHWAY PROTEIN D"/>
    <property type="match status" value="1"/>
</dbReference>
<evidence type="ECO:0000313" key="4">
    <source>
        <dbReference type="EMBL" id="PZF75182.1"/>
    </source>
</evidence>
<keyword evidence="5" id="KW-1185">Reference proteome</keyword>
<accession>A0A2W2ANM9</accession>
<evidence type="ECO:0000256" key="1">
    <source>
        <dbReference type="RuleBase" id="RU004003"/>
    </source>
</evidence>
<dbReference type="RefSeq" id="WP_111200214.1">
    <property type="nucleotide sequence ID" value="NZ_QKVK01000014.1"/>
</dbReference>
<keyword evidence="2" id="KW-0732">Signal</keyword>
<dbReference type="InterPro" id="IPR004846">
    <property type="entry name" value="T2SS/T3SS_dom"/>
</dbReference>
<dbReference type="Proteomes" id="UP000248795">
    <property type="component" value="Unassembled WGS sequence"/>
</dbReference>
<dbReference type="PRINTS" id="PR00811">
    <property type="entry name" value="BCTERIALGSPD"/>
</dbReference>
<dbReference type="InterPro" id="IPR001775">
    <property type="entry name" value="GspD/PilQ"/>
</dbReference>
<comment type="caution">
    <text evidence="4">The sequence shown here is derived from an EMBL/GenBank/DDBJ whole genome shotgun (WGS) entry which is preliminary data.</text>
</comment>
<dbReference type="InterPro" id="IPR032789">
    <property type="entry name" value="T2SS-T3SS_pil_N"/>
</dbReference>
<dbReference type="InterPro" id="IPR050810">
    <property type="entry name" value="Bact_Secretion_Sys_Channel"/>
</dbReference>
<dbReference type="Pfam" id="PF04972">
    <property type="entry name" value="BON"/>
    <property type="match status" value="1"/>
</dbReference>
<feature type="domain" description="BON" evidence="3">
    <location>
        <begin position="112"/>
        <end position="182"/>
    </location>
</feature>
<protein>
    <submittedName>
        <fullName evidence="4">Type II and III secretion system protein family protein</fullName>
    </submittedName>
</protein>
<dbReference type="GO" id="GO:0009306">
    <property type="term" value="P:protein secretion"/>
    <property type="evidence" value="ECO:0007669"/>
    <property type="project" value="InterPro"/>
</dbReference>
<name>A0A2W2ANM9_9HYPH</name>
<gene>
    <name evidence="4" type="ORF">DK847_19480</name>
</gene>
<comment type="similarity">
    <text evidence="1">Belongs to the bacterial secretin family.</text>
</comment>
<dbReference type="PROSITE" id="PS50914">
    <property type="entry name" value="BON"/>
    <property type="match status" value="1"/>
</dbReference>
<reference evidence="5" key="1">
    <citation type="submission" date="2018-06" db="EMBL/GenBank/DDBJ databases">
        <title>Aestuariibacter litoralis strain KCTC 52945T.</title>
        <authorList>
            <person name="Li X."/>
            <person name="Salam N."/>
            <person name="Li J.-L."/>
            <person name="Chen Y.-M."/>
            <person name="Yang Z.-W."/>
            <person name="Zhang L.-Y."/>
            <person name="Han M.-X."/>
            <person name="Xiao M."/>
            <person name="Li W.-J."/>
        </authorList>
    </citation>
    <scope>NUCLEOTIDE SEQUENCE [LARGE SCALE GENOMIC DNA]</scope>
    <source>
        <strain evidence="5">KCTC 52945</strain>
    </source>
</reference>
<sequence>MTRFARPRSQLRPLFAAALALLLLSAGQMAAPASAATLVKISSDDRVARLKVVSGRSETFRLTVPFGEIVVGDPETADVNALSDRTLYVLGRKLGTTNITLFDENKNLLAVLDVEVTHDLSGLREALKQALPGSNLRVKSLNGRVMLEGVVPSAPAAEKAMNIARDFAGDNVTNSFAIAANQQVNLEVRVIEVARSVGKELGFNWNLTNDGNGYAQGTGVQPNALGMAAAAGALSGMLPFGTVIANILENGTSPDLIITALEARRLARRLAEPNLTALSGQAASFHAGGEVPVQTCDGSLADQTCSVTYKDFGVKLRFTPTVLDDGLINLQINPEVSEIDPSISVDGNPGFVVRRANTSVELRDGQSFAIAGLLQSLNAKDASSVPWIGNVPVIGTVFRSSAFQKKESDLVIIVTPRLVRPVGTQQQLKDPLNDGLVSANEPEFFLMGKQEVSRRSLDRTYNGVYGHIIDLPQVNYGAPQK</sequence>
<evidence type="ECO:0000259" key="3">
    <source>
        <dbReference type="PROSITE" id="PS50914"/>
    </source>
</evidence>
<feature type="signal peptide" evidence="2">
    <location>
        <begin position="1"/>
        <end position="30"/>
    </location>
</feature>
<evidence type="ECO:0000313" key="5">
    <source>
        <dbReference type="Proteomes" id="UP000248795"/>
    </source>
</evidence>
<dbReference type="Pfam" id="PF00263">
    <property type="entry name" value="Secretin"/>
    <property type="match status" value="1"/>
</dbReference>
<dbReference type="EMBL" id="QKVK01000014">
    <property type="protein sequence ID" value="PZF75182.1"/>
    <property type="molecule type" value="Genomic_DNA"/>
</dbReference>
<proteinExistence type="inferred from homology"/>
<evidence type="ECO:0000256" key="2">
    <source>
        <dbReference type="SAM" id="SignalP"/>
    </source>
</evidence>
<dbReference type="AlphaFoldDB" id="A0A2W2ANM9"/>